<gene>
    <name evidence="2" type="ORF">D623_10012631</name>
</gene>
<feature type="compositionally biased region" description="Low complexity" evidence="1">
    <location>
        <begin position="197"/>
        <end position="208"/>
    </location>
</feature>
<sequence length="321" mass="33813">MITGDQRGMFSLKWEAGAPRLAAPHSPWAEPRGACFLAGPSVHTGSPHAGTREGGAFSRGSFKHFCHLPYAGPAGRGHKDLSSFAMPHLDGDLESSEKHSSHKVDSPFGSGSPSKGFFSRGPPRRTSSPVSAPVRPKTSPSSPKTVFPFSYQESPPRSPRRMSFSGIFRSSSKESSPTSSSSTSPGGIRFFSRSRKTSGLSSSPSTPTQVAKQHSFPLESYKQEPERLENRIYASSSPADTGQRFCPASHSPARPPAASPAHYAPSRTVSQGAATGLGGRAQSGLEKGETEGIGADPASKHVTVEMQPRGAAAAKNSEVVK</sequence>
<evidence type="ECO:0000256" key="1">
    <source>
        <dbReference type="SAM" id="MobiDB-lite"/>
    </source>
</evidence>
<feature type="compositionally biased region" description="Basic and acidic residues" evidence="1">
    <location>
        <begin position="89"/>
        <end position="105"/>
    </location>
</feature>
<keyword evidence="3" id="KW-1185">Reference proteome</keyword>
<name>S7NG81_MYOBR</name>
<accession>S7NG81</accession>
<proteinExistence type="predicted"/>
<evidence type="ECO:0000313" key="3">
    <source>
        <dbReference type="Proteomes" id="UP000052978"/>
    </source>
</evidence>
<reference evidence="2 3" key="1">
    <citation type="journal article" date="2013" name="Nat. Commun.">
        <title>Genome analysis reveals insights into physiology and longevity of the Brandt's bat Myotis brandtii.</title>
        <authorList>
            <person name="Seim I."/>
            <person name="Fang X."/>
            <person name="Xiong Z."/>
            <person name="Lobanov A.V."/>
            <person name="Huang Z."/>
            <person name="Ma S."/>
            <person name="Feng Y."/>
            <person name="Turanov A.A."/>
            <person name="Zhu Y."/>
            <person name="Lenz T.L."/>
            <person name="Gerashchenko M.V."/>
            <person name="Fan D."/>
            <person name="Hee Yim S."/>
            <person name="Yao X."/>
            <person name="Jordan D."/>
            <person name="Xiong Y."/>
            <person name="Ma Y."/>
            <person name="Lyapunov A.N."/>
            <person name="Chen G."/>
            <person name="Kulakova O.I."/>
            <person name="Sun Y."/>
            <person name="Lee S.G."/>
            <person name="Bronson R.T."/>
            <person name="Moskalev A.A."/>
            <person name="Sunyaev S.R."/>
            <person name="Zhang G."/>
            <person name="Krogh A."/>
            <person name="Wang J."/>
            <person name="Gladyshev V.N."/>
        </authorList>
    </citation>
    <scope>NUCLEOTIDE SEQUENCE [LARGE SCALE GENOMIC DNA]</scope>
</reference>
<evidence type="ECO:0000313" key="2">
    <source>
        <dbReference type="EMBL" id="EPQ16311.1"/>
    </source>
</evidence>
<dbReference type="Proteomes" id="UP000052978">
    <property type="component" value="Unassembled WGS sequence"/>
</dbReference>
<keyword evidence="2" id="KW-0418">Kinase</keyword>
<feature type="compositionally biased region" description="Low complexity" evidence="1">
    <location>
        <begin position="106"/>
        <end position="121"/>
    </location>
</feature>
<feature type="region of interest" description="Disordered" evidence="1">
    <location>
        <begin position="82"/>
        <end position="300"/>
    </location>
</feature>
<feature type="compositionally biased region" description="Basic and acidic residues" evidence="1">
    <location>
        <begin position="221"/>
        <end position="230"/>
    </location>
</feature>
<protein>
    <submittedName>
        <fullName evidence="2">5'-AMP-activated protein kinase subunit gamma-2</fullName>
    </submittedName>
</protein>
<organism evidence="2 3">
    <name type="scientific">Myotis brandtii</name>
    <name type="common">Brandt's bat</name>
    <dbReference type="NCBI Taxonomy" id="109478"/>
    <lineage>
        <taxon>Eukaryota</taxon>
        <taxon>Metazoa</taxon>
        <taxon>Chordata</taxon>
        <taxon>Craniata</taxon>
        <taxon>Vertebrata</taxon>
        <taxon>Euteleostomi</taxon>
        <taxon>Mammalia</taxon>
        <taxon>Eutheria</taxon>
        <taxon>Laurasiatheria</taxon>
        <taxon>Chiroptera</taxon>
        <taxon>Yangochiroptera</taxon>
        <taxon>Vespertilionidae</taxon>
        <taxon>Myotis</taxon>
    </lineage>
</organism>
<keyword evidence="2" id="KW-0808">Transferase</keyword>
<dbReference type="GO" id="GO:0016301">
    <property type="term" value="F:kinase activity"/>
    <property type="evidence" value="ECO:0007669"/>
    <property type="project" value="UniProtKB-KW"/>
</dbReference>
<dbReference type="AlphaFoldDB" id="S7NG81"/>
<feature type="compositionally biased region" description="Low complexity" evidence="1">
    <location>
        <begin position="173"/>
        <end position="185"/>
    </location>
</feature>
<dbReference type="EMBL" id="KE164246">
    <property type="protein sequence ID" value="EPQ16311.1"/>
    <property type="molecule type" value="Genomic_DNA"/>
</dbReference>